<evidence type="ECO:0000259" key="7">
    <source>
        <dbReference type="PROSITE" id="PS50157"/>
    </source>
</evidence>
<evidence type="ECO:0000313" key="8">
    <source>
        <dbReference type="EMBL" id="KAJ4426057.1"/>
    </source>
</evidence>
<keyword evidence="3 6" id="KW-0863">Zinc-finger</keyword>
<name>A0ABQ8RWF0_PERAM</name>
<feature type="domain" description="C2H2-type" evidence="7">
    <location>
        <begin position="292"/>
        <end position="319"/>
    </location>
</feature>
<dbReference type="PANTHER" id="PTHR24393:SF85">
    <property type="entry name" value="FI01120P"/>
    <property type="match status" value="1"/>
</dbReference>
<evidence type="ECO:0000256" key="3">
    <source>
        <dbReference type="ARBA" id="ARBA00022771"/>
    </source>
</evidence>
<feature type="domain" description="C2H2-type" evidence="7">
    <location>
        <begin position="264"/>
        <end position="291"/>
    </location>
</feature>
<keyword evidence="1" id="KW-0479">Metal-binding</keyword>
<protein>
    <recommendedName>
        <fullName evidence="7">C2H2-type domain-containing protein</fullName>
    </recommendedName>
</protein>
<keyword evidence="2" id="KW-0677">Repeat</keyword>
<dbReference type="InterPro" id="IPR013087">
    <property type="entry name" value="Znf_C2H2_type"/>
</dbReference>
<feature type="domain" description="C2H2-type" evidence="7">
    <location>
        <begin position="403"/>
        <end position="430"/>
    </location>
</feature>
<keyword evidence="9" id="KW-1185">Reference proteome</keyword>
<feature type="domain" description="C2H2-type" evidence="7">
    <location>
        <begin position="375"/>
        <end position="402"/>
    </location>
</feature>
<dbReference type="PROSITE" id="PS00028">
    <property type="entry name" value="ZINC_FINGER_C2H2_1"/>
    <property type="match status" value="8"/>
</dbReference>
<proteinExistence type="predicted"/>
<dbReference type="Proteomes" id="UP001148838">
    <property type="component" value="Unassembled WGS sequence"/>
</dbReference>
<comment type="caution">
    <text evidence="8">The sequence shown here is derived from an EMBL/GenBank/DDBJ whole genome shotgun (WGS) entry which is preliminary data.</text>
</comment>
<accession>A0ABQ8RWF0</accession>
<evidence type="ECO:0000256" key="4">
    <source>
        <dbReference type="ARBA" id="ARBA00022833"/>
    </source>
</evidence>
<organism evidence="8 9">
    <name type="scientific">Periplaneta americana</name>
    <name type="common">American cockroach</name>
    <name type="synonym">Blatta americana</name>
    <dbReference type="NCBI Taxonomy" id="6978"/>
    <lineage>
        <taxon>Eukaryota</taxon>
        <taxon>Metazoa</taxon>
        <taxon>Ecdysozoa</taxon>
        <taxon>Arthropoda</taxon>
        <taxon>Hexapoda</taxon>
        <taxon>Insecta</taxon>
        <taxon>Pterygota</taxon>
        <taxon>Neoptera</taxon>
        <taxon>Polyneoptera</taxon>
        <taxon>Dictyoptera</taxon>
        <taxon>Blattodea</taxon>
        <taxon>Blattoidea</taxon>
        <taxon>Blattidae</taxon>
        <taxon>Blattinae</taxon>
        <taxon>Periplaneta</taxon>
    </lineage>
</organism>
<gene>
    <name evidence="8" type="ORF">ANN_27684</name>
</gene>
<dbReference type="Pfam" id="PF00096">
    <property type="entry name" value="zf-C2H2"/>
    <property type="match status" value="7"/>
</dbReference>
<dbReference type="SUPFAM" id="SSF57667">
    <property type="entry name" value="beta-beta-alpha zinc fingers"/>
    <property type="match status" value="5"/>
</dbReference>
<evidence type="ECO:0000313" key="9">
    <source>
        <dbReference type="Proteomes" id="UP001148838"/>
    </source>
</evidence>
<dbReference type="PROSITE" id="PS50157">
    <property type="entry name" value="ZINC_FINGER_C2H2_2"/>
    <property type="match status" value="9"/>
</dbReference>
<dbReference type="Gene3D" id="3.30.160.60">
    <property type="entry name" value="Classic Zinc Finger"/>
    <property type="match status" value="9"/>
</dbReference>
<dbReference type="InterPro" id="IPR036236">
    <property type="entry name" value="Znf_C2H2_sf"/>
</dbReference>
<feature type="domain" description="C2H2-type" evidence="7">
    <location>
        <begin position="320"/>
        <end position="347"/>
    </location>
</feature>
<feature type="domain" description="C2H2-type" evidence="7">
    <location>
        <begin position="487"/>
        <end position="514"/>
    </location>
</feature>
<dbReference type="SMART" id="SM00355">
    <property type="entry name" value="ZnF_C2H2"/>
    <property type="match status" value="9"/>
</dbReference>
<dbReference type="PANTHER" id="PTHR24393">
    <property type="entry name" value="ZINC FINGER PROTEIN"/>
    <property type="match status" value="1"/>
</dbReference>
<keyword evidence="4" id="KW-0862">Zinc</keyword>
<evidence type="ECO:0000256" key="1">
    <source>
        <dbReference type="ARBA" id="ARBA00022723"/>
    </source>
</evidence>
<evidence type="ECO:0000256" key="6">
    <source>
        <dbReference type="PROSITE-ProRule" id="PRU00042"/>
    </source>
</evidence>
<sequence>MAALCEGDNEPPGSLKAINLCASISEFVIVTLPKKDNYLLSGTSAVVSDPQINIILIRDHMNDKSEENGTLVFCRFYRYSNMHASILSDIASLLLLSFIVAPTSLSVVMDVIKTEPEDVDPLALEENNDEDVGENKVPSQEGHVFNLHISRIKAESVGDSYDDKSEIKSEGTPGPAKFYALKSEDEEQSCTVDTVKEEEEAAVLTGSADSSVAVTAKKTRKRTSVCCILGHGDCCSVGDNLNSSTKCRAGLKSKADTASKRKTFQCDVCGKLCTSKEKLVIHLRHHTGEKPYKCDVCGKCFAYSENVKSHARKHTGEKPFKCDVCGKCFSRSSSRRIHSRRHTAELPFKCVACGKSFAVSALKAHARQHTGEKPFKCEECGKCFAQAGGLKVHVRKHTGEKPFKCEVCGKGFSQSGNLKLHSRHHTGEKPYKCDVCGLYFSHPGGLKMHLRLHTGEKPHKCDVCGKCFAQSGTLSVHARRHTGEEPYVCGVCCKRFKDSRNVKRHILAVHSDEK</sequence>
<keyword evidence="5" id="KW-0539">Nucleus</keyword>
<feature type="domain" description="C2H2-type" evidence="7">
    <location>
        <begin position="459"/>
        <end position="486"/>
    </location>
</feature>
<evidence type="ECO:0000256" key="2">
    <source>
        <dbReference type="ARBA" id="ARBA00022737"/>
    </source>
</evidence>
<evidence type="ECO:0000256" key="5">
    <source>
        <dbReference type="ARBA" id="ARBA00023242"/>
    </source>
</evidence>
<feature type="domain" description="C2H2-type" evidence="7">
    <location>
        <begin position="348"/>
        <end position="374"/>
    </location>
</feature>
<dbReference type="EMBL" id="JAJSOF020000041">
    <property type="protein sequence ID" value="KAJ4426057.1"/>
    <property type="molecule type" value="Genomic_DNA"/>
</dbReference>
<feature type="domain" description="C2H2-type" evidence="7">
    <location>
        <begin position="431"/>
        <end position="458"/>
    </location>
</feature>
<reference evidence="8 9" key="1">
    <citation type="journal article" date="2022" name="Allergy">
        <title>Genome assembly and annotation of Periplaneta americana reveal a comprehensive cockroach allergen profile.</title>
        <authorList>
            <person name="Wang L."/>
            <person name="Xiong Q."/>
            <person name="Saelim N."/>
            <person name="Wang L."/>
            <person name="Nong W."/>
            <person name="Wan A.T."/>
            <person name="Shi M."/>
            <person name="Liu X."/>
            <person name="Cao Q."/>
            <person name="Hui J.H.L."/>
            <person name="Sookrung N."/>
            <person name="Leung T.F."/>
            <person name="Tungtrongchitr A."/>
            <person name="Tsui S.K.W."/>
        </authorList>
    </citation>
    <scope>NUCLEOTIDE SEQUENCE [LARGE SCALE GENOMIC DNA]</scope>
    <source>
        <strain evidence="8">PWHHKU_190912</strain>
    </source>
</reference>